<sequence length="561" mass="62145">MTAVRPSPRLARFPVTALGAAIAASLTLSACSSLEVDPYTEEEVRQRAISDQAKMYSAQEPITQPITFYEAAARALKYNLDYRLKLMESALSSDLRDVSRHELLPQLVASAGYSDRSNDSGGTSIGIEDRQESLRPSTSEERYHTTAGLDLSWSLLDFGLAYYENQQKSDQILMAEERRRKVAQNVLRDVRNAYWRALAAQRLIPQLNVLLARTEVALNASREAQRQGLLPRQEVLSYQRALLDSTSLLTARRQDLELAQSELAALMSLPPGTRLELADMPEPELPPEISDVARLEQIALEQRPEIMEEWYRQRVNQLDLEAAKLRLWPNITVSAGLAYDSNDYLYNNDWAQSGVNVSLNLLRLLQYPDLNQAQETQSDVDELRRTALSMAVLTQVRVGALRYHLALEELKYADESLEVDEDLLDYSKAAASTSIGSELEVIRAQSRYLLSQYSREAAYSRAQAAWGRLFNSVGVDVLPDTVADHSVQTLAAELENAMNIHETQGIIAAHPSGATDHTYGAPLQRATPQTPSPRTTSDSATPATATPMSQPGAIQGGGNAQ</sequence>
<evidence type="ECO:0000256" key="7">
    <source>
        <dbReference type="ARBA" id="ARBA00023237"/>
    </source>
</evidence>
<name>A0A1M7JE14_9GAMM</name>
<keyword evidence="6" id="KW-0472">Membrane</keyword>
<comment type="subcellular location">
    <subcellularLocation>
        <location evidence="1">Cell outer membrane</location>
    </subcellularLocation>
</comment>
<feature type="chain" id="PRO_5012319670" evidence="9">
    <location>
        <begin position="31"/>
        <end position="561"/>
    </location>
</feature>
<dbReference type="AlphaFoldDB" id="A0A1M7JE14"/>
<dbReference type="PROSITE" id="PS51257">
    <property type="entry name" value="PROKAR_LIPOPROTEIN"/>
    <property type="match status" value="1"/>
</dbReference>
<keyword evidence="3" id="KW-0813">Transport</keyword>
<reference evidence="10 13" key="2">
    <citation type="submission" date="2019-07" db="EMBL/GenBank/DDBJ databases">
        <title>Whole genome shotgun sequence of Halomonas cupida NBRC 102219.</title>
        <authorList>
            <person name="Hosoyama A."/>
            <person name="Uohara A."/>
            <person name="Ohji S."/>
            <person name="Ichikawa N."/>
        </authorList>
    </citation>
    <scope>NUCLEOTIDE SEQUENCE [LARGE SCALE GENOMIC DNA]</scope>
    <source>
        <strain evidence="10 13">NBRC 102219</strain>
    </source>
</reference>
<reference evidence="11 12" key="1">
    <citation type="submission" date="2016-11" db="EMBL/GenBank/DDBJ databases">
        <authorList>
            <person name="Jaros S."/>
            <person name="Januszkiewicz K."/>
            <person name="Wedrychowicz H."/>
        </authorList>
    </citation>
    <scope>NUCLEOTIDE SEQUENCE [LARGE SCALE GENOMIC DNA]</scope>
    <source>
        <strain evidence="11 12">DSM 4740</strain>
    </source>
</reference>
<dbReference type="RefSeq" id="WP_073436152.1">
    <property type="nucleotide sequence ID" value="NZ_BJXU01000201.1"/>
</dbReference>
<evidence type="ECO:0000313" key="10">
    <source>
        <dbReference type="EMBL" id="GEN26243.1"/>
    </source>
</evidence>
<evidence type="ECO:0000313" key="13">
    <source>
        <dbReference type="Proteomes" id="UP000321726"/>
    </source>
</evidence>
<feature type="compositionally biased region" description="Basic and acidic residues" evidence="8">
    <location>
        <begin position="127"/>
        <end position="141"/>
    </location>
</feature>
<accession>A0A1M7JE14</accession>
<dbReference type="GO" id="GO:0009279">
    <property type="term" value="C:cell outer membrane"/>
    <property type="evidence" value="ECO:0007669"/>
    <property type="project" value="UniProtKB-SubCell"/>
</dbReference>
<comment type="similarity">
    <text evidence="2">Belongs to the outer membrane factor (OMF) (TC 1.B.17) family.</text>
</comment>
<dbReference type="OrthoDB" id="9764652at2"/>
<protein>
    <submittedName>
        <fullName evidence="11">Outer membrane protein TolC</fullName>
    </submittedName>
</protein>
<feature type="compositionally biased region" description="Low complexity" evidence="8">
    <location>
        <begin position="532"/>
        <end position="547"/>
    </location>
</feature>
<dbReference type="Gene3D" id="1.20.1600.10">
    <property type="entry name" value="Outer membrane efflux proteins (OEP)"/>
    <property type="match status" value="1"/>
</dbReference>
<evidence type="ECO:0000256" key="9">
    <source>
        <dbReference type="SAM" id="SignalP"/>
    </source>
</evidence>
<dbReference type="GO" id="GO:0015288">
    <property type="term" value="F:porin activity"/>
    <property type="evidence" value="ECO:0007669"/>
    <property type="project" value="TreeGrafter"/>
</dbReference>
<dbReference type="STRING" id="44933.SAMN05660971_03121"/>
<keyword evidence="9" id="KW-0732">Signal</keyword>
<dbReference type="EMBL" id="FRCA01000009">
    <property type="protein sequence ID" value="SHM51208.1"/>
    <property type="molecule type" value="Genomic_DNA"/>
</dbReference>
<dbReference type="Proteomes" id="UP000321726">
    <property type="component" value="Unassembled WGS sequence"/>
</dbReference>
<evidence type="ECO:0000256" key="6">
    <source>
        <dbReference type="ARBA" id="ARBA00023136"/>
    </source>
</evidence>
<evidence type="ECO:0000256" key="2">
    <source>
        <dbReference type="ARBA" id="ARBA00007613"/>
    </source>
</evidence>
<dbReference type="InterPro" id="IPR003423">
    <property type="entry name" value="OMP_efflux"/>
</dbReference>
<feature type="region of interest" description="Disordered" evidence="8">
    <location>
        <begin position="112"/>
        <end position="141"/>
    </location>
</feature>
<dbReference type="InterPro" id="IPR051906">
    <property type="entry name" value="TolC-like"/>
</dbReference>
<keyword evidence="7" id="KW-0998">Cell outer membrane</keyword>
<dbReference type="GO" id="GO:0015562">
    <property type="term" value="F:efflux transmembrane transporter activity"/>
    <property type="evidence" value="ECO:0007669"/>
    <property type="project" value="InterPro"/>
</dbReference>
<evidence type="ECO:0000313" key="12">
    <source>
        <dbReference type="Proteomes" id="UP000184123"/>
    </source>
</evidence>
<feature type="region of interest" description="Disordered" evidence="8">
    <location>
        <begin position="511"/>
        <end position="561"/>
    </location>
</feature>
<dbReference type="Pfam" id="PF02321">
    <property type="entry name" value="OEP"/>
    <property type="match status" value="1"/>
</dbReference>
<dbReference type="Proteomes" id="UP000184123">
    <property type="component" value="Unassembled WGS sequence"/>
</dbReference>
<evidence type="ECO:0000256" key="8">
    <source>
        <dbReference type="SAM" id="MobiDB-lite"/>
    </source>
</evidence>
<keyword evidence="13" id="KW-1185">Reference proteome</keyword>
<organism evidence="11 12">
    <name type="scientific">Halomonas cupida</name>
    <dbReference type="NCBI Taxonomy" id="44933"/>
    <lineage>
        <taxon>Bacteria</taxon>
        <taxon>Pseudomonadati</taxon>
        <taxon>Pseudomonadota</taxon>
        <taxon>Gammaproteobacteria</taxon>
        <taxon>Oceanospirillales</taxon>
        <taxon>Halomonadaceae</taxon>
        <taxon>Halomonas</taxon>
    </lineage>
</organism>
<keyword evidence="4" id="KW-1134">Transmembrane beta strand</keyword>
<dbReference type="EMBL" id="BJXU01000201">
    <property type="protein sequence ID" value="GEN26243.1"/>
    <property type="molecule type" value="Genomic_DNA"/>
</dbReference>
<proteinExistence type="inferred from homology"/>
<evidence type="ECO:0000256" key="4">
    <source>
        <dbReference type="ARBA" id="ARBA00022452"/>
    </source>
</evidence>
<dbReference type="SUPFAM" id="SSF56954">
    <property type="entry name" value="Outer membrane efflux proteins (OEP)"/>
    <property type="match status" value="1"/>
</dbReference>
<feature type="signal peptide" evidence="9">
    <location>
        <begin position="1"/>
        <end position="30"/>
    </location>
</feature>
<gene>
    <name evidence="10" type="ORF">HCU01_41920</name>
    <name evidence="11" type="ORF">SAMN05660971_03121</name>
</gene>
<keyword evidence="5" id="KW-0812">Transmembrane</keyword>
<evidence type="ECO:0000256" key="1">
    <source>
        <dbReference type="ARBA" id="ARBA00004442"/>
    </source>
</evidence>
<evidence type="ECO:0000313" key="11">
    <source>
        <dbReference type="EMBL" id="SHM51208.1"/>
    </source>
</evidence>
<evidence type="ECO:0000256" key="3">
    <source>
        <dbReference type="ARBA" id="ARBA00022448"/>
    </source>
</evidence>
<dbReference type="GO" id="GO:1990281">
    <property type="term" value="C:efflux pump complex"/>
    <property type="evidence" value="ECO:0007669"/>
    <property type="project" value="TreeGrafter"/>
</dbReference>
<dbReference type="PANTHER" id="PTHR30026:SF20">
    <property type="entry name" value="OUTER MEMBRANE PROTEIN TOLC"/>
    <property type="match status" value="1"/>
</dbReference>
<dbReference type="PANTHER" id="PTHR30026">
    <property type="entry name" value="OUTER MEMBRANE PROTEIN TOLC"/>
    <property type="match status" value="1"/>
</dbReference>
<evidence type="ECO:0000256" key="5">
    <source>
        <dbReference type="ARBA" id="ARBA00022692"/>
    </source>
</evidence>